<dbReference type="Proteomes" id="UP000419017">
    <property type="component" value="Unassembled WGS sequence"/>
</dbReference>
<dbReference type="RefSeq" id="WP_156682868.1">
    <property type="nucleotide sequence ID" value="NZ_CABWIB010000001.1"/>
</dbReference>
<dbReference type="EMBL" id="CABWIB010000001">
    <property type="protein sequence ID" value="VWL84812.1"/>
    <property type="molecule type" value="Genomic_DNA"/>
</dbReference>
<sequence>MRKILLISILMSFFSFSSDIVGKWYNAVDKNDYDAILEIKKDENEKYSVYIIEMKNPTYEEGENKGKDKMDLYNEDKSLRTRKLVGLKIVDDLYYNKDRDYYDKGNIYNPKDGKTYYVYMWLENENILSVKGYIDPLGWFGKTTKWSRFDEIK</sequence>
<evidence type="ECO:0000256" key="1">
    <source>
        <dbReference type="SAM" id="SignalP"/>
    </source>
</evidence>
<dbReference type="PANTHER" id="PTHR36919:SF2">
    <property type="entry name" value="BLL6627 PROTEIN"/>
    <property type="match status" value="1"/>
</dbReference>
<feature type="chain" id="PRO_5026230763" description="DUF2147 domain-containing protein" evidence="1">
    <location>
        <begin position="18"/>
        <end position="153"/>
    </location>
</feature>
<evidence type="ECO:0000313" key="4">
    <source>
        <dbReference type="Proteomes" id="UP000419017"/>
    </source>
</evidence>
<protein>
    <recommendedName>
        <fullName evidence="2">DUF2147 domain-containing protein</fullName>
    </recommendedName>
</protein>
<accession>A0A6I8M5Y2</accession>
<dbReference type="PANTHER" id="PTHR36919">
    <property type="entry name" value="BLR1215 PROTEIN"/>
    <property type="match status" value="1"/>
</dbReference>
<keyword evidence="1" id="KW-0732">Signal</keyword>
<keyword evidence="4" id="KW-1185">Reference proteome</keyword>
<dbReference type="AlphaFoldDB" id="A0A6I8M5Y2"/>
<reference evidence="3 4" key="1">
    <citation type="submission" date="2019-10" db="EMBL/GenBank/DDBJ databases">
        <authorList>
            <person name="Blom J."/>
        </authorList>
    </citation>
    <scope>NUCLEOTIDE SEQUENCE [LARGE SCALE GENOMIC DNA]</scope>
    <source>
        <strain evidence="3 4">ES3154-GLU</strain>
    </source>
</reference>
<feature type="domain" description="DUF2147" evidence="2">
    <location>
        <begin position="22"/>
        <end position="148"/>
    </location>
</feature>
<evidence type="ECO:0000259" key="2">
    <source>
        <dbReference type="Pfam" id="PF09917"/>
    </source>
</evidence>
<evidence type="ECO:0000313" key="3">
    <source>
        <dbReference type="EMBL" id="VWL84812.1"/>
    </source>
</evidence>
<dbReference type="Gene3D" id="2.40.128.520">
    <property type="match status" value="1"/>
</dbReference>
<name>A0A6I8M5Y2_9FUSO</name>
<proteinExistence type="predicted"/>
<dbReference type="InterPro" id="IPR019223">
    <property type="entry name" value="DUF2147"/>
</dbReference>
<feature type="signal peptide" evidence="1">
    <location>
        <begin position="1"/>
        <end position="17"/>
    </location>
</feature>
<dbReference type="Pfam" id="PF09917">
    <property type="entry name" value="DUF2147"/>
    <property type="match status" value="1"/>
</dbReference>
<gene>
    <name evidence="3" type="ORF">OMES3154_00065</name>
</gene>
<organism evidence="3 4">
    <name type="scientific">Oceanivirga miroungae</name>
    <dbReference type="NCBI Taxonomy" id="1130046"/>
    <lineage>
        <taxon>Bacteria</taxon>
        <taxon>Fusobacteriati</taxon>
        <taxon>Fusobacteriota</taxon>
        <taxon>Fusobacteriia</taxon>
        <taxon>Fusobacteriales</taxon>
        <taxon>Leptotrichiaceae</taxon>
        <taxon>Oceanivirga</taxon>
    </lineage>
</organism>